<protein>
    <recommendedName>
        <fullName evidence="1">SURF1-like protein</fullName>
    </recommendedName>
</protein>
<dbReference type="Proteomes" id="UP001219037">
    <property type="component" value="Chromosome"/>
</dbReference>
<evidence type="ECO:0000313" key="3">
    <source>
        <dbReference type="Proteomes" id="UP001219037"/>
    </source>
</evidence>
<gene>
    <name evidence="2" type="ORF">P8192_10310</name>
</gene>
<dbReference type="Pfam" id="PF02104">
    <property type="entry name" value="SURF1"/>
    <property type="match status" value="1"/>
</dbReference>
<keyword evidence="3" id="KW-1185">Reference proteome</keyword>
<organism evidence="2 3">
    <name type="scientific">Citricoccus muralis</name>
    <dbReference type="NCBI Taxonomy" id="169134"/>
    <lineage>
        <taxon>Bacteria</taxon>
        <taxon>Bacillati</taxon>
        <taxon>Actinomycetota</taxon>
        <taxon>Actinomycetes</taxon>
        <taxon>Micrococcales</taxon>
        <taxon>Micrococcaceae</taxon>
        <taxon>Citricoccus</taxon>
    </lineage>
</organism>
<keyword evidence="1" id="KW-0472">Membrane</keyword>
<feature type="transmembrane region" description="Helical" evidence="1">
    <location>
        <begin position="237"/>
        <end position="259"/>
    </location>
</feature>
<feature type="transmembrane region" description="Helical" evidence="1">
    <location>
        <begin position="12"/>
        <end position="32"/>
    </location>
</feature>
<comment type="subcellular location">
    <subcellularLocation>
        <location evidence="1">Cell membrane</location>
        <topology evidence="1">Multi-pass membrane protein</topology>
    </subcellularLocation>
</comment>
<evidence type="ECO:0000313" key="2">
    <source>
        <dbReference type="EMBL" id="WFP15788.1"/>
    </source>
</evidence>
<dbReference type="RefSeq" id="WP_278156818.1">
    <property type="nucleotide sequence ID" value="NZ_CP121252.1"/>
</dbReference>
<keyword evidence="1" id="KW-0812">Transmembrane</keyword>
<reference evidence="2 3" key="1">
    <citation type="submission" date="2023-04" db="EMBL/GenBank/DDBJ databases">
        <title>Funneling lignin-derived compounds into biodiesel using alkali-halophilic Citricoccus sp. P2.</title>
        <authorList>
            <person name="Luo C.-B."/>
        </authorList>
    </citation>
    <scope>NUCLEOTIDE SEQUENCE [LARGE SCALE GENOMIC DNA]</scope>
    <source>
        <strain evidence="2 3">P2</strain>
    </source>
</reference>
<comment type="similarity">
    <text evidence="1">Belongs to the SURF1 family.</text>
</comment>
<accession>A0ABY8H3S8</accession>
<dbReference type="EMBL" id="CP121252">
    <property type="protein sequence ID" value="WFP15788.1"/>
    <property type="molecule type" value="Genomic_DNA"/>
</dbReference>
<keyword evidence="1" id="KW-1133">Transmembrane helix</keyword>
<dbReference type="PROSITE" id="PS50895">
    <property type="entry name" value="SURF1"/>
    <property type="match status" value="1"/>
</dbReference>
<keyword evidence="1" id="KW-1003">Cell membrane</keyword>
<proteinExistence type="inferred from homology"/>
<sequence length="320" mass="35373">MLKTALKPQWIGFLILAIVVSTVFVFLSRWQFEQSVSTAPPPLSQTETPVELTEHFEPGEPLMGAQADQIVTFTGTVDAASTVVIENRLRDGETGYWLVALADVDDAPGSYGIPVVWGWSAEPPAADSEAELRELFTEAIGVDASSTTVEVTGRLLPPEGPVAGALDRSVTPMTNAAVATSELVNIWNQPLYAAYIAASSFAPIGADGSAGEALEADGTAGIEQVLVAPQPQEQEVVWLNIFYAIEWIIFAGMALYLWWRFMRDDHLKDRREELLDEEWERQWRSRELERRRAEARAAKATAEKAYHQFHGETAPNQEDR</sequence>
<evidence type="ECO:0000256" key="1">
    <source>
        <dbReference type="RuleBase" id="RU363076"/>
    </source>
</evidence>
<name>A0ABY8H3S8_9MICC</name>
<dbReference type="InterPro" id="IPR002994">
    <property type="entry name" value="Surf1/Shy1"/>
</dbReference>